<dbReference type="InterPro" id="IPR006047">
    <property type="entry name" value="GH13_cat_dom"/>
</dbReference>
<dbReference type="KEGG" id="bsto:C0V70_05200"/>
<keyword evidence="2" id="KW-1185">Reference proteome</keyword>
<dbReference type="AlphaFoldDB" id="A0A2K9NPT7"/>
<dbReference type="PANTHER" id="PTHR43002">
    <property type="entry name" value="GLYCOGEN DEBRANCHING ENZYME"/>
    <property type="match status" value="1"/>
</dbReference>
<dbReference type="InterPro" id="IPR004193">
    <property type="entry name" value="Glyco_hydro_13_N"/>
</dbReference>
<dbReference type="SUPFAM" id="SSF51445">
    <property type="entry name" value="(Trans)glycosidases"/>
    <property type="match status" value="1"/>
</dbReference>
<name>A0A2K9NPT7_BACTC</name>
<dbReference type="GO" id="GO:0005975">
    <property type="term" value="P:carbohydrate metabolic process"/>
    <property type="evidence" value="ECO:0007669"/>
    <property type="project" value="InterPro"/>
</dbReference>
<dbReference type="Proteomes" id="UP000235584">
    <property type="component" value="Chromosome"/>
</dbReference>
<sequence length="937" mass="108387">MSFKSKFLCLLLAIFVSTSAFARLPFKDDWTQTFYTDDNSFYLTLYPDGFKQFIRVNSSSCDQISNISIVLKENKNRSTSTFRTLSKESAPKIYGLSPEGYCWYEVEIRNLETINGLKYVLKIEDNTSAPHYFKGITNSLIPLYRLTQDSKIDAWIDLGAFGATPVVGGGIYYKVWEPLSDEVHLFLNDNKAIKLFSDYPLNDERRFHFAYIKNSKPKDKYHYQFVKNGKYETLEVANYNTFSPIKVDPMARELTYDAKGGRFNGYINPRGVVARDNEYVWKNDSAFKNVSELDYNNWIIYQLWPLTFNPKRIDGAYVQGKFGDITPKIPYLSDLGVNAVEFLPVHESRFSASWGYALDSLIILESTLGTKPEMKKLIDELHGNKLRVIFDVVINHVNNNLLREPINAQTNSSKFYGGDTPWGPKPRFESVWVRKWITDSLLHLMAEYHLDGFRFDMTDSIFNGTRGGYRFLQELMYLIKANNPRFYNSAEQLPNDVWVTYPISENGLGFDSQWNDRFKNFFELEFDHYNESSRSVDLTHLSNSLQGYSDHQMSPGVWYHFGHPQRTVNYLGSHDFIGNKDPMIRIVTNYDSDEQEDSNIFRRVNPLEEPGDLRIPFRKIHNQFSHSLVRLSYGILFTKPGGALFYQGEEIAQDLNIQNEWAYVNALKDNRFPSKDVNINKYVGSHRMTWHYYDLISGKKDPLLNFVTEEDQNLFSGHLNFFKEMIKFKKANPEINNQDAQNVRIDNNAKIVTYELSTSHDNYFVVGNFNGDMGGVWIQFPGNQDVWWSEMINSSDPRFGSTSDVFQNVISSVGGRKNLLRLKGPGFYLFKASKNPILSKKLYFRTSALNWLADESTELKVNPANQEELIARIDITKTGALDFKLGSKSWSIDLGKSVDPRFLTYTPNSENVRTTLSAGKYIFKFNMRNYTYNFEKL</sequence>
<dbReference type="GO" id="GO:0004553">
    <property type="term" value="F:hydrolase activity, hydrolyzing O-glycosyl compounds"/>
    <property type="evidence" value="ECO:0007669"/>
    <property type="project" value="InterPro"/>
</dbReference>
<dbReference type="Pfam" id="PF02922">
    <property type="entry name" value="CBM_48"/>
    <property type="match status" value="1"/>
</dbReference>
<proteinExistence type="predicted"/>
<dbReference type="InterPro" id="IPR017853">
    <property type="entry name" value="GH"/>
</dbReference>
<organism evidence="1 2">
    <name type="scientific">Bacteriovorax stolpii</name>
    <name type="common">Bdellovibrio stolpii</name>
    <dbReference type="NCBI Taxonomy" id="960"/>
    <lineage>
        <taxon>Bacteria</taxon>
        <taxon>Pseudomonadati</taxon>
        <taxon>Bdellovibrionota</taxon>
        <taxon>Bacteriovoracia</taxon>
        <taxon>Bacteriovoracales</taxon>
        <taxon>Bacteriovoracaceae</taxon>
        <taxon>Bacteriovorax</taxon>
    </lineage>
</organism>
<dbReference type="EMBL" id="CP025704">
    <property type="protein sequence ID" value="AUN97517.1"/>
    <property type="molecule type" value="Genomic_DNA"/>
</dbReference>
<evidence type="ECO:0000313" key="1">
    <source>
        <dbReference type="EMBL" id="AUN97517.1"/>
    </source>
</evidence>
<dbReference type="Pfam" id="PF00128">
    <property type="entry name" value="Alpha-amylase"/>
    <property type="match status" value="1"/>
</dbReference>
<protein>
    <submittedName>
        <fullName evidence="1">Uncharacterized protein</fullName>
    </submittedName>
</protein>
<evidence type="ECO:0000313" key="2">
    <source>
        <dbReference type="Proteomes" id="UP000235584"/>
    </source>
</evidence>
<gene>
    <name evidence="1" type="ORF">C0V70_05200</name>
</gene>
<accession>A0A2K9NPT7</accession>
<dbReference type="RefSeq" id="WP_102242812.1">
    <property type="nucleotide sequence ID" value="NZ_CP025704.1"/>
</dbReference>
<reference evidence="1 2" key="1">
    <citation type="submission" date="2018-01" db="EMBL/GenBank/DDBJ databases">
        <title>Complete genome sequence of Bacteriovorax stolpii DSM12778.</title>
        <authorList>
            <person name="Tang B."/>
            <person name="Chang J."/>
        </authorList>
    </citation>
    <scope>NUCLEOTIDE SEQUENCE [LARGE SCALE GENOMIC DNA]</scope>
    <source>
        <strain evidence="1 2">DSM 12778</strain>
    </source>
</reference>
<dbReference type="SMART" id="SM00642">
    <property type="entry name" value="Aamy"/>
    <property type="match status" value="1"/>
</dbReference>
<dbReference type="Gene3D" id="3.20.20.80">
    <property type="entry name" value="Glycosidases"/>
    <property type="match status" value="1"/>
</dbReference>